<accession>A0ABN7VKB4</accession>
<name>A0ABN7VKB4_GIGMA</name>
<reference evidence="1 2" key="1">
    <citation type="submission" date="2021-06" db="EMBL/GenBank/DDBJ databases">
        <authorList>
            <person name="Kallberg Y."/>
            <person name="Tangrot J."/>
            <person name="Rosling A."/>
        </authorList>
    </citation>
    <scope>NUCLEOTIDE SEQUENCE [LARGE SCALE GENOMIC DNA]</scope>
    <source>
        <strain evidence="1 2">120-4 pot B 10/14</strain>
    </source>
</reference>
<gene>
    <name evidence="1" type="ORF">GMARGA_LOCUS19367</name>
</gene>
<dbReference type="Proteomes" id="UP000789901">
    <property type="component" value="Unassembled WGS sequence"/>
</dbReference>
<feature type="non-terminal residue" evidence="1">
    <location>
        <position position="1"/>
    </location>
</feature>
<evidence type="ECO:0000313" key="2">
    <source>
        <dbReference type="Proteomes" id="UP000789901"/>
    </source>
</evidence>
<sequence length="273" mass="31159">LTTEISKIKAKINDELSTKINSQTYHNNFNQIVNEFEIVRRTISSYQNKINQQYSLIQSMSKRGSDQQNIFPEKDDEILHIRDLQNAGTISVEGYSAKYLSSDLGTIELEIPIASGVIDIMGSEDIFTKLLTLKTKQILSKHLLCNNEFPNQIGAMLNEFILLKLDIKANELVLVEISYLFSEQDKENSSSKARLIQCELGKIPVLGIQVIGEHIIISMLDLFKGVFYQVYQTCKITIPLQISMHQVVEKFLRGSLKLRAIVKEIVRMSVYKR</sequence>
<dbReference type="EMBL" id="CAJVQB010016105">
    <property type="protein sequence ID" value="CAG8778390.1"/>
    <property type="molecule type" value="Genomic_DNA"/>
</dbReference>
<comment type="caution">
    <text evidence="1">The sequence shown here is derived from an EMBL/GenBank/DDBJ whole genome shotgun (WGS) entry which is preliminary data.</text>
</comment>
<organism evidence="1 2">
    <name type="scientific">Gigaspora margarita</name>
    <dbReference type="NCBI Taxonomy" id="4874"/>
    <lineage>
        <taxon>Eukaryota</taxon>
        <taxon>Fungi</taxon>
        <taxon>Fungi incertae sedis</taxon>
        <taxon>Mucoromycota</taxon>
        <taxon>Glomeromycotina</taxon>
        <taxon>Glomeromycetes</taxon>
        <taxon>Diversisporales</taxon>
        <taxon>Gigasporaceae</taxon>
        <taxon>Gigaspora</taxon>
    </lineage>
</organism>
<protein>
    <submittedName>
        <fullName evidence="1">17151_t:CDS:1</fullName>
    </submittedName>
</protein>
<keyword evidence="2" id="KW-1185">Reference proteome</keyword>
<evidence type="ECO:0000313" key="1">
    <source>
        <dbReference type="EMBL" id="CAG8778390.1"/>
    </source>
</evidence>
<proteinExistence type="predicted"/>